<dbReference type="KEGG" id="ssck:SPSK_10480"/>
<feature type="compositionally biased region" description="Basic and acidic residues" evidence="1">
    <location>
        <begin position="58"/>
        <end position="81"/>
    </location>
</feature>
<name>A0A0F2MCH9_SPOSC</name>
<dbReference type="EMBL" id="AXCR01000006">
    <property type="protein sequence ID" value="KJR86784.1"/>
    <property type="molecule type" value="Genomic_DNA"/>
</dbReference>
<accession>A0A0F2MCH9</accession>
<comment type="caution">
    <text evidence="2">The sequence shown here is derived from an EMBL/GenBank/DDBJ whole genome shotgun (WGS) entry which is preliminary data.</text>
</comment>
<evidence type="ECO:0000256" key="1">
    <source>
        <dbReference type="SAM" id="MobiDB-lite"/>
    </source>
</evidence>
<evidence type="ECO:0000313" key="2">
    <source>
        <dbReference type="EMBL" id="KJR86784.1"/>
    </source>
</evidence>
<feature type="compositionally biased region" description="Basic residues" evidence="1">
    <location>
        <begin position="82"/>
        <end position="91"/>
    </location>
</feature>
<protein>
    <submittedName>
        <fullName evidence="2">Uncharacterized protein</fullName>
    </submittedName>
</protein>
<feature type="compositionally biased region" description="Polar residues" evidence="1">
    <location>
        <begin position="1"/>
        <end position="15"/>
    </location>
</feature>
<dbReference type="GeneID" id="27672151"/>
<gene>
    <name evidence="2" type="ORF">SPSK_10480</name>
</gene>
<reference evidence="2 3" key="1">
    <citation type="journal article" date="2014" name="BMC Genomics">
        <title>Comparative genomics of the major fungal agents of human and animal Sporotrichosis: Sporothrix schenckii and Sporothrix brasiliensis.</title>
        <authorList>
            <person name="Teixeira M.M."/>
            <person name="de Almeida L.G."/>
            <person name="Kubitschek-Barreira P."/>
            <person name="Alves F.L."/>
            <person name="Kioshima E.S."/>
            <person name="Abadio A.K."/>
            <person name="Fernandes L."/>
            <person name="Derengowski L.S."/>
            <person name="Ferreira K.S."/>
            <person name="Souza R.C."/>
            <person name="Ruiz J.C."/>
            <person name="de Andrade N.C."/>
            <person name="Paes H.C."/>
            <person name="Nicola A.M."/>
            <person name="Albuquerque P."/>
            <person name="Gerber A.L."/>
            <person name="Martins V.P."/>
            <person name="Peconick L.D."/>
            <person name="Neto A.V."/>
            <person name="Chaucanez C.B."/>
            <person name="Silva P.A."/>
            <person name="Cunha O.L."/>
            <person name="de Oliveira F.F."/>
            <person name="dos Santos T.C."/>
            <person name="Barros A.L."/>
            <person name="Soares M.A."/>
            <person name="de Oliveira L.M."/>
            <person name="Marini M.M."/>
            <person name="Villalobos-Duno H."/>
            <person name="Cunha M.M."/>
            <person name="de Hoog S."/>
            <person name="da Silveira J.F."/>
            <person name="Henrissat B."/>
            <person name="Nino-Vega G.A."/>
            <person name="Cisalpino P.S."/>
            <person name="Mora-Montes H.M."/>
            <person name="Almeida S.R."/>
            <person name="Stajich J.E."/>
            <person name="Lopes-Bezerra L.M."/>
            <person name="Vasconcelos A.T."/>
            <person name="Felipe M.S."/>
        </authorList>
    </citation>
    <scope>NUCLEOTIDE SEQUENCE [LARGE SCALE GENOMIC DNA]</scope>
    <source>
        <strain evidence="2 3">1099-18</strain>
    </source>
</reference>
<dbReference type="RefSeq" id="XP_016589460.1">
    <property type="nucleotide sequence ID" value="XM_016736874.1"/>
</dbReference>
<proteinExistence type="predicted"/>
<evidence type="ECO:0000313" key="3">
    <source>
        <dbReference type="Proteomes" id="UP000033710"/>
    </source>
</evidence>
<organism evidence="2 3">
    <name type="scientific">Sporothrix schenckii 1099-18</name>
    <dbReference type="NCBI Taxonomy" id="1397361"/>
    <lineage>
        <taxon>Eukaryota</taxon>
        <taxon>Fungi</taxon>
        <taxon>Dikarya</taxon>
        <taxon>Ascomycota</taxon>
        <taxon>Pezizomycotina</taxon>
        <taxon>Sordariomycetes</taxon>
        <taxon>Sordariomycetidae</taxon>
        <taxon>Ophiostomatales</taxon>
        <taxon>Ophiostomataceae</taxon>
        <taxon>Sporothrix</taxon>
    </lineage>
</organism>
<dbReference type="Proteomes" id="UP000033710">
    <property type="component" value="Unassembled WGS sequence"/>
</dbReference>
<feature type="region of interest" description="Disordered" evidence="1">
    <location>
        <begin position="1"/>
        <end position="91"/>
    </location>
</feature>
<reference evidence="2 3" key="2">
    <citation type="journal article" date="2015" name="Eukaryot. Cell">
        <title>Asexual propagation of a virulent clone complex in a human and feline outbreak of sporotrichosis.</title>
        <authorList>
            <person name="Teixeira Mde M."/>
            <person name="Rodrigues A.M."/>
            <person name="Tsui C.K."/>
            <person name="de Almeida L.G."/>
            <person name="Van Diepeningen A.D."/>
            <person name="van den Ende B.G."/>
            <person name="Fernandes G.F."/>
            <person name="Kano R."/>
            <person name="Hamelin R.C."/>
            <person name="Lopes-Bezerra L.M."/>
            <person name="Vasconcelos A.T."/>
            <person name="de Hoog S."/>
            <person name="de Camargo Z.P."/>
            <person name="Felipe M.S."/>
        </authorList>
    </citation>
    <scope>NUCLEOTIDE SEQUENCE [LARGE SCALE GENOMIC DNA]</scope>
    <source>
        <strain evidence="2 3">1099-18</strain>
    </source>
</reference>
<dbReference type="VEuPathDB" id="FungiDB:SPSK_10480"/>
<sequence>MAKSGQVQEQGTIDQSEVKYRRNGGAGARDKQQGNGPRGSTWDGVGGQARSCLQSAGIREERGKRKGSNGEDKEGPTDQPRRRGQQKRGHRRISCLCTNKLHVDCVPFHSCFLVSETAAPQPVQSSGGASSIIVGMFRGLFAR</sequence>
<dbReference type="AlphaFoldDB" id="A0A0F2MCH9"/>